<accession>A0A0D2IWJ6</accession>
<dbReference type="GeneID" id="25733290"/>
<name>A0A0D2IWJ6_9CHLO</name>
<evidence type="ECO:0000313" key="2">
    <source>
        <dbReference type="EMBL" id="KIY92352.1"/>
    </source>
</evidence>
<feature type="compositionally biased region" description="Low complexity" evidence="1">
    <location>
        <begin position="1"/>
        <end position="14"/>
    </location>
</feature>
<evidence type="ECO:0000313" key="3">
    <source>
        <dbReference type="Proteomes" id="UP000054498"/>
    </source>
</evidence>
<gene>
    <name evidence="2" type="ORF">MNEG_15611</name>
</gene>
<dbReference type="RefSeq" id="XP_013891372.1">
    <property type="nucleotide sequence ID" value="XM_014035918.1"/>
</dbReference>
<dbReference type="Proteomes" id="UP000054498">
    <property type="component" value="Unassembled WGS sequence"/>
</dbReference>
<reference evidence="2 3" key="1">
    <citation type="journal article" date="2013" name="BMC Genomics">
        <title>Reconstruction of the lipid metabolism for the microalga Monoraphidium neglectum from its genome sequence reveals characteristics suitable for biofuel production.</title>
        <authorList>
            <person name="Bogen C."/>
            <person name="Al-Dilaimi A."/>
            <person name="Albersmeier A."/>
            <person name="Wichmann J."/>
            <person name="Grundmann M."/>
            <person name="Rupp O."/>
            <person name="Lauersen K.J."/>
            <person name="Blifernez-Klassen O."/>
            <person name="Kalinowski J."/>
            <person name="Goesmann A."/>
            <person name="Mussgnug J.H."/>
            <person name="Kruse O."/>
        </authorList>
    </citation>
    <scope>NUCLEOTIDE SEQUENCE [LARGE SCALE GENOMIC DNA]</scope>
    <source>
        <strain evidence="2 3">SAG 48.87</strain>
    </source>
</reference>
<dbReference type="STRING" id="145388.A0A0D2IWJ6"/>
<proteinExistence type="predicted"/>
<evidence type="ECO:0000256" key="1">
    <source>
        <dbReference type="SAM" id="MobiDB-lite"/>
    </source>
</evidence>
<dbReference type="AlphaFoldDB" id="A0A0D2IWJ6"/>
<protein>
    <submittedName>
        <fullName evidence="2">Uncharacterized protein</fullName>
    </submittedName>
</protein>
<feature type="region of interest" description="Disordered" evidence="1">
    <location>
        <begin position="1"/>
        <end position="58"/>
    </location>
</feature>
<organism evidence="2 3">
    <name type="scientific">Monoraphidium neglectum</name>
    <dbReference type="NCBI Taxonomy" id="145388"/>
    <lineage>
        <taxon>Eukaryota</taxon>
        <taxon>Viridiplantae</taxon>
        <taxon>Chlorophyta</taxon>
        <taxon>core chlorophytes</taxon>
        <taxon>Chlorophyceae</taxon>
        <taxon>CS clade</taxon>
        <taxon>Sphaeropleales</taxon>
        <taxon>Selenastraceae</taxon>
        <taxon>Monoraphidium</taxon>
    </lineage>
</organism>
<feature type="compositionally biased region" description="Low complexity" evidence="1">
    <location>
        <begin position="48"/>
        <end position="58"/>
    </location>
</feature>
<feature type="non-terminal residue" evidence="2">
    <location>
        <position position="1"/>
    </location>
</feature>
<dbReference type="EMBL" id="KK105707">
    <property type="protein sequence ID" value="KIY92352.1"/>
    <property type="molecule type" value="Genomic_DNA"/>
</dbReference>
<dbReference type="KEGG" id="mng:MNEG_15611"/>
<sequence length="58" mass="5904">AASPPGARAAADAQAAEREAGLSRVGDGSVGDWLGVDLRSPNHGASGQRQQQQQQQHG</sequence>
<keyword evidence="3" id="KW-1185">Reference proteome</keyword>